<accession>A0A0J9WJ23</accession>
<dbReference type="Proteomes" id="UP000009097">
    <property type="component" value="Unassembled WGS sequence"/>
</dbReference>
<protein>
    <submittedName>
        <fullName evidence="1">Uncharacterized protein</fullName>
    </submittedName>
</protein>
<gene>
    <name evidence="1" type="ORF">FOXG_18552</name>
</gene>
<sequence length="51" mass="5888">MESASSIKKRHTAQQVEELYDKMIARASAISKRERDYSRCMTKNGLGRILE</sequence>
<dbReference type="RefSeq" id="XP_018237577.1">
    <property type="nucleotide sequence ID" value="XM_018398676.1"/>
</dbReference>
<evidence type="ECO:0000313" key="2">
    <source>
        <dbReference type="Proteomes" id="UP000009097"/>
    </source>
</evidence>
<dbReference type="GeneID" id="28959258"/>
<dbReference type="EMBL" id="DS231698">
    <property type="protein sequence ID" value="KNA99531.1"/>
    <property type="molecule type" value="Genomic_DNA"/>
</dbReference>
<dbReference type="VEuPathDB" id="FungiDB:FOXG_18552"/>
<reference evidence="1" key="2">
    <citation type="journal article" date="2010" name="Nature">
        <title>Comparative genomics reveals mobile pathogenicity chromosomes in Fusarium.</title>
        <authorList>
            <person name="Ma L.J."/>
            <person name="van der Does H.C."/>
            <person name="Borkovich K.A."/>
            <person name="Coleman J.J."/>
            <person name="Daboussi M.J."/>
            <person name="Di Pietro A."/>
            <person name="Dufresne M."/>
            <person name="Freitag M."/>
            <person name="Grabherr M."/>
            <person name="Henrissat B."/>
            <person name="Houterman P.M."/>
            <person name="Kang S."/>
            <person name="Shim W.B."/>
            <person name="Woloshuk C."/>
            <person name="Xie X."/>
            <person name="Xu J.R."/>
            <person name="Antoniw J."/>
            <person name="Baker S.E."/>
            <person name="Bluhm B.H."/>
            <person name="Breakspear A."/>
            <person name="Brown D.W."/>
            <person name="Butchko R.A."/>
            <person name="Chapman S."/>
            <person name="Coulson R."/>
            <person name="Coutinho P.M."/>
            <person name="Danchin E.G."/>
            <person name="Diener A."/>
            <person name="Gale L.R."/>
            <person name="Gardiner D.M."/>
            <person name="Goff S."/>
            <person name="Hammond-Kosack K.E."/>
            <person name="Hilburn K."/>
            <person name="Hua-Van A."/>
            <person name="Jonkers W."/>
            <person name="Kazan K."/>
            <person name="Kodira C.D."/>
            <person name="Koehrsen M."/>
            <person name="Kumar L."/>
            <person name="Lee Y.H."/>
            <person name="Li L."/>
            <person name="Manners J.M."/>
            <person name="Miranda-Saavedra D."/>
            <person name="Mukherjee M."/>
            <person name="Park G."/>
            <person name="Park J."/>
            <person name="Park S.Y."/>
            <person name="Proctor R.H."/>
            <person name="Regev A."/>
            <person name="Ruiz-Roldan M.C."/>
            <person name="Sain D."/>
            <person name="Sakthikumar S."/>
            <person name="Sykes S."/>
            <person name="Schwartz D.C."/>
            <person name="Turgeon B.G."/>
            <person name="Wapinski I."/>
            <person name="Yoder O."/>
            <person name="Young S."/>
            <person name="Zeng Q."/>
            <person name="Zhou S."/>
            <person name="Galagan J."/>
            <person name="Cuomo C.A."/>
            <person name="Kistler H.C."/>
            <person name="Rep M."/>
        </authorList>
    </citation>
    <scope>NUCLEOTIDE SEQUENCE [LARGE SCALE GENOMIC DNA]</scope>
    <source>
        <strain evidence="1">4287</strain>
    </source>
</reference>
<proteinExistence type="predicted"/>
<organism evidence="1 2">
    <name type="scientific">Fusarium oxysporum f. sp. lycopersici (strain 4287 / CBS 123668 / FGSC 9935 / NRRL 34936)</name>
    <name type="common">Fusarium vascular wilt of tomato</name>
    <dbReference type="NCBI Taxonomy" id="426428"/>
    <lineage>
        <taxon>Eukaryota</taxon>
        <taxon>Fungi</taxon>
        <taxon>Dikarya</taxon>
        <taxon>Ascomycota</taxon>
        <taxon>Pezizomycotina</taxon>
        <taxon>Sordariomycetes</taxon>
        <taxon>Hypocreomycetidae</taxon>
        <taxon>Hypocreales</taxon>
        <taxon>Nectriaceae</taxon>
        <taxon>Fusarium</taxon>
        <taxon>Fusarium oxysporum species complex</taxon>
    </lineage>
</organism>
<dbReference type="KEGG" id="fox:FOXG_18552"/>
<dbReference type="AlphaFoldDB" id="A0A0J9WJ23"/>
<name>A0A0J9WJ23_FUSO4</name>
<reference evidence="1" key="1">
    <citation type="submission" date="2007-04" db="EMBL/GenBank/DDBJ databases">
        <authorList>
            <consortium name="The Broad Institute Genome Sequencing Platform"/>
            <person name="Birren B."/>
            <person name="Lander E."/>
            <person name="Galagan J."/>
            <person name="Nusbaum C."/>
            <person name="Devon K."/>
            <person name="Ma L.-J."/>
            <person name="Jaffe D."/>
            <person name="Butler J."/>
            <person name="Alvarez P."/>
            <person name="Gnerre S."/>
            <person name="Grabherr M."/>
            <person name="Kleber M."/>
            <person name="Mauceli E."/>
            <person name="Brockman W."/>
            <person name="MacCallum I.A."/>
            <person name="Young S."/>
            <person name="LaButti K."/>
            <person name="DeCaprio D."/>
            <person name="Crawford M."/>
            <person name="Koehrsen M."/>
            <person name="Engels R."/>
            <person name="Montgomery P."/>
            <person name="Pearson M."/>
            <person name="Howarth C."/>
            <person name="Larson L."/>
            <person name="White J."/>
            <person name="O'Leary S."/>
            <person name="Kodira C."/>
            <person name="Zeng Q."/>
            <person name="Yandava C."/>
            <person name="Alvarado L."/>
            <person name="Kistler C."/>
            <person name="Shim W.-B."/>
            <person name="Kang S."/>
            <person name="Woloshuk C."/>
        </authorList>
    </citation>
    <scope>NUCLEOTIDE SEQUENCE</scope>
    <source>
        <strain evidence="1">4287</strain>
    </source>
</reference>
<evidence type="ECO:0000313" key="1">
    <source>
        <dbReference type="EMBL" id="KNA99531.1"/>
    </source>
</evidence>